<name>A0A4U0SKY9_9ACTN</name>
<dbReference type="InterPro" id="IPR036388">
    <property type="entry name" value="WH-like_DNA-bd_sf"/>
</dbReference>
<dbReference type="InterPro" id="IPR002577">
    <property type="entry name" value="HTH_HxlR"/>
</dbReference>
<evidence type="ECO:0000259" key="1">
    <source>
        <dbReference type="Pfam" id="PF01638"/>
    </source>
</evidence>
<protein>
    <submittedName>
        <fullName evidence="2">Helix-turn-helix transcriptional regulator</fullName>
    </submittedName>
</protein>
<dbReference type="SUPFAM" id="SSF46785">
    <property type="entry name" value="Winged helix' DNA-binding domain"/>
    <property type="match status" value="1"/>
</dbReference>
<dbReference type="Proteomes" id="UP000305778">
    <property type="component" value="Unassembled WGS sequence"/>
</dbReference>
<gene>
    <name evidence="2" type="ORF">FCI23_17760</name>
</gene>
<sequence length="75" mass="8289">MPAPVGPLPPGDHGVRLVNRRAYAEAPPRVEYRLTNLGESLVDGPMKALGRWTLEHGDELLNAQESMARTLSTRR</sequence>
<comment type="caution">
    <text evidence="2">The sequence shown here is derived from an EMBL/GenBank/DDBJ whole genome shotgun (WGS) entry which is preliminary data.</text>
</comment>
<proteinExistence type="predicted"/>
<dbReference type="AlphaFoldDB" id="A0A4U0SKY9"/>
<accession>A0A4U0SKY9</accession>
<dbReference type="Pfam" id="PF01638">
    <property type="entry name" value="HxlR"/>
    <property type="match status" value="1"/>
</dbReference>
<dbReference type="Gene3D" id="1.10.10.10">
    <property type="entry name" value="Winged helix-like DNA-binding domain superfamily/Winged helix DNA-binding domain"/>
    <property type="match status" value="1"/>
</dbReference>
<reference evidence="2 3" key="1">
    <citation type="submission" date="2019-04" db="EMBL/GenBank/DDBJ databases">
        <title>Streptomyces oryziradicis sp. nov., a novel actinomycete isolated from rhizosphere soil of rice (Oryza sativa L.).</title>
        <authorList>
            <person name="Li C."/>
        </authorList>
    </citation>
    <scope>NUCLEOTIDE SEQUENCE [LARGE SCALE GENOMIC DNA]</scope>
    <source>
        <strain evidence="2 3">NEAU-C40</strain>
    </source>
</reference>
<evidence type="ECO:0000313" key="3">
    <source>
        <dbReference type="Proteomes" id="UP000305778"/>
    </source>
</evidence>
<dbReference type="InterPro" id="IPR036390">
    <property type="entry name" value="WH_DNA-bd_sf"/>
</dbReference>
<keyword evidence="3" id="KW-1185">Reference proteome</keyword>
<feature type="domain" description="HTH hxlR-type" evidence="1">
    <location>
        <begin position="16"/>
        <end position="58"/>
    </location>
</feature>
<organism evidence="2 3">
    <name type="scientific">Actinacidiphila oryziradicis</name>
    <dbReference type="NCBI Taxonomy" id="2571141"/>
    <lineage>
        <taxon>Bacteria</taxon>
        <taxon>Bacillati</taxon>
        <taxon>Actinomycetota</taxon>
        <taxon>Actinomycetes</taxon>
        <taxon>Kitasatosporales</taxon>
        <taxon>Streptomycetaceae</taxon>
        <taxon>Actinacidiphila</taxon>
    </lineage>
</organism>
<dbReference type="OrthoDB" id="370168at2"/>
<dbReference type="EMBL" id="SUMC01000015">
    <property type="protein sequence ID" value="TKA10296.1"/>
    <property type="molecule type" value="Genomic_DNA"/>
</dbReference>
<evidence type="ECO:0000313" key="2">
    <source>
        <dbReference type="EMBL" id="TKA10296.1"/>
    </source>
</evidence>